<feature type="transmembrane region" description="Helical" evidence="8">
    <location>
        <begin position="352"/>
        <end position="376"/>
    </location>
</feature>
<name>A0A553PDQ3_TIGCA</name>
<comment type="caution">
    <text evidence="9">The sequence shown here is derived from an EMBL/GenBank/DDBJ whole genome shotgun (WGS) entry which is preliminary data.</text>
</comment>
<proteinExistence type="predicted"/>
<keyword evidence="5 8" id="KW-0472">Membrane</keyword>
<reference evidence="9 10" key="1">
    <citation type="journal article" date="2018" name="Nat. Ecol. Evol.">
        <title>Genomic signatures of mitonuclear coevolution across populations of Tigriopus californicus.</title>
        <authorList>
            <person name="Barreto F.S."/>
            <person name="Watson E.T."/>
            <person name="Lima T.G."/>
            <person name="Willett C.S."/>
            <person name="Edmands S."/>
            <person name="Li W."/>
            <person name="Burton R.S."/>
        </authorList>
    </citation>
    <scope>NUCLEOTIDE SEQUENCE [LARGE SCALE GENOMIC DNA]</scope>
    <source>
        <strain evidence="9 10">San Diego</strain>
    </source>
</reference>
<protein>
    <recommendedName>
        <fullName evidence="11">Ionotropic glutamate receptor C-terminal domain-containing protein</fullName>
    </recommendedName>
</protein>
<keyword evidence="2" id="KW-1003">Cell membrane</keyword>
<evidence type="ECO:0000256" key="6">
    <source>
        <dbReference type="ARBA" id="ARBA00023170"/>
    </source>
</evidence>
<dbReference type="PANTHER" id="PTHR42643:SF24">
    <property type="entry name" value="IONOTROPIC RECEPTOR 60A"/>
    <property type="match status" value="1"/>
</dbReference>
<keyword evidence="6" id="KW-0675">Receptor</keyword>
<keyword evidence="10" id="KW-1185">Reference proteome</keyword>
<dbReference type="Proteomes" id="UP000318571">
    <property type="component" value="Chromosome 2"/>
</dbReference>
<evidence type="ECO:0000256" key="5">
    <source>
        <dbReference type="ARBA" id="ARBA00023136"/>
    </source>
</evidence>
<feature type="transmembrane region" description="Helical" evidence="8">
    <location>
        <begin position="299"/>
        <end position="321"/>
    </location>
</feature>
<evidence type="ECO:0000256" key="3">
    <source>
        <dbReference type="ARBA" id="ARBA00022692"/>
    </source>
</evidence>
<evidence type="ECO:0000256" key="4">
    <source>
        <dbReference type="ARBA" id="ARBA00022989"/>
    </source>
</evidence>
<gene>
    <name evidence="9" type="ORF">TCAL_07000</name>
</gene>
<accession>A0A553PDQ3</accession>
<keyword evidence="3 8" id="KW-0812">Transmembrane</keyword>
<evidence type="ECO:0000256" key="7">
    <source>
        <dbReference type="ARBA" id="ARBA00023180"/>
    </source>
</evidence>
<comment type="subcellular location">
    <subcellularLocation>
        <location evidence="1">Cell membrane</location>
        <topology evidence="1">Multi-pass membrane protein</topology>
    </subcellularLocation>
</comment>
<evidence type="ECO:0000256" key="2">
    <source>
        <dbReference type="ARBA" id="ARBA00022475"/>
    </source>
</evidence>
<evidence type="ECO:0000256" key="1">
    <source>
        <dbReference type="ARBA" id="ARBA00004651"/>
    </source>
</evidence>
<keyword evidence="4 8" id="KW-1133">Transmembrane helix</keyword>
<sequence length="514" mass="58374">MPSHWMESNKHIYPVKRRDDSVEHGQASNEIGIQVEAIHVQERSSHPGSFSDCGVSEVKAMELRGPKLTPEDRLRARDRRTRYHFAMEGTVLTCIIAIMYKCDWFIYEGSLVLKDLKADTLYPTNKQIHREVCSAVDMEETCHSTRIRHFVDSVTLSSNPKPVSKESLDLHGRTLILSAMDLVPFIYRDDQGVVRGSEYGFVKMVSEQIGFDVKVVNSDPSEFWGKFNQSLQIHDTGAIGILARLESDMSIGQHLLDDIKMISGIESVHSYESDGLCFLIRREQPKRGWMSLISPLDQLTWIGTGVSLLAGIGFIYIFSLVKSGDPHPWLTVLALLLGQASDVNKSSAGLKVFLFSFLMATMILKSGYSGTLFAFLTVDILPEGIKTLQELDHSDKAIWTSMAKNVARFRDAGYTGMSERHVQVEFNEMFELKASQDDAALFETASILDYEIRLRYIDENGEAYMRRLEQCWNLYNVGILLQDRSIYREVFQMAFLRLTDVFTMFEDVNKMDCG</sequence>
<dbReference type="InterPro" id="IPR052192">
    <property type="entry name" value="Insect_Ionotropic_Sensory_Rcpt"/>
</dbReference>
<keyword evidence="7" id="KW-0325">Glycoprotein</keyword>
<dbReference type="EMBL" id="VCGU01000005">
    <property type="protein sequence ID" value="TRY75806.1"/>
    <property type="molecule type" value="Genomic_DNA"/>
</dbReference>
<dbReference type="AlphaFoldDB" id="A0A553PDQ3"/>
<evidence type="ECO:0000256" key="8">
    <source>
        <dbReference type="SAM" id="Phobius"/>
    </source>
</evidence>
<evidence type="ECO:0008006" key="11">
    <source>
        <dbReference type="Google" id="ProtNLM"/>
    </source>
</evidence>
<dbReference type="PANTHER" id="PTHR42643">
    <property type="entry name" value="IONOTROPIC RECEPTOR 20A-RELATED"/>
    <property type="match status" value="1"/>
</dbReference>
<dbReference type="GO" id="GO:0005886">
    <property type="term" value="C:plasma membrane"/>
    <property type="evidence" value="ECO:0007669"/>
    <property type="project" value="UniProtKB-SubCell"/>
</dbReference>
<organism evidence="9 10">
    <name type="scientific">Tigriopus californicus</name>
    <name type="common">Marine copepod</name>
    <dbReference type="NCBI Taxonomy" id="6832"/>
    <lineage>
        <taxon>Eukaryota</taxon>
        <taxon>Metazoa</taxon>
        <taxon>Ecdysozoa</taxon>
        <taxon>Arthropoda</taxon>
        <taxon>Crustacea</taxon>
        <taxon>Multicrustacea</taxon>
        <taxon>Hexanauplia</taxon>
        <taxon>Copepoda</taxon>
        <taxon>Harpacticoida</taxon>
        <taxon>Harpacticidae</taxon>
        <taxon>Tigriopus</taxon>
    </lineage>
</organism>
<dbReference type="Gene3D" id="1.10.287.70">
    <property type="match status" value="1"/>
</dbReference>
<dbReference type="SUPFAM" id="SSF53850">
    <property type="entry name" value="Periplasmic binding protein-like II"/>
    <property type="match status" value="1"/>
</dbReference>
<evidence type="ECO:0000313" key="9">
    <source>
        <dbReference type="EMBL" id="TRY75806.1"/>
    </source>
</evidence>
<evidence type="ECO:0000313" key="10">
    <source>
        <dbReference type="Proteomes" id="UP000318571"/>
    </source>
</evidence>